<dbReference type="AlphaFoldDB" id="A0A0R3RZ75"/>
<dbReference type="PANTHER" id="PTHR36694">
    <property type="entry name" value="PASIFLORA 1, ISOFORM A-RELATED"/>
    <property type="match status" value="1"/>
</dbReference>
<feature type="transmembrane region" description="Helical" evidence="1">
    <location>
        <begin position="145"/>
        <end position="167"/>
    </location>
</feature>
<dbReference type="Proteomes" id="UP000050640">
    <property type="component" value="Unplaced"/>
</dbReference>
<evidence type="ECO:0000256" key="1">
    <source>
        <dbReference type="SAM" id="Phobius"/>
    </source>
</evidence>
<dbReference type="WBParaSite" id="EEL_0000761701-mRNA-1">
    <property type="protein sequence ID" value="EEL_0000761701-mRNA-1"/>
    <property type="gene ID" value="EEL_0000761701"/>
</dbReference>
<evidence type="ECO:0000313" key="2">
    <source>
        <dbReference type="Proteomes" id="UP000050640"/>
    </source>
</evidence>
<protein>
    <submittedName>
        <fullName evidence="3">Uncharacterized protein</fullName>
    </submittedName>
</protein>
<organism evidence="2 3">
    <name type="scientific">Elaeophora elaphi</name>
    <dbReference type="NCBI Taxonomy" id="1147741"/>
    <lineage>
        <taxon>Eukaryota</taxon>
        <taxon>Metazoa</taxon>
        <taxon>Ecdysozoa</taxon>
        <taxon>Nematoda</taxon>
        <taxon>Chromadorea</taxon>
        <taxon>Rhabditida</taxon>
        <taxon>Spirurina</taxon>
        <taxon>Spiruromorpha</taxon>
        <taxon>Filarioidea</taxon>
        <taxon>Onchocercidae</taxon>
        <taxon>Elaeophora</taxon>
    </lineage>
</organism>
<keyword evidence="1" id="KW-0472">Membrane</keyword>
<feature type="transmembrane region" description="Helical" evidence="1">
    <location>
        <begin position="6"/>
        <end position="28"/>
    </location>
</feature>
<feature type="transmembrane region" description="Helical" evidence="1">
    <location>
        <begin position="77"/>
        <end position="103"/>
    </location>
</feature>
<evidence type="ECO:0000313" key="3">
    <source>
        <dbReference type="WBParaSite" id="EEL_0000761701-mRNA-1"/>
    </source>
</evidence>
<sequence length="296" mass="34612">MECLRNSTIFIALWNIIYSILQIVIFAWQTKHAKNRQWEFENRLIPSDRTIGGFQARFPGLHGILTETPERRRINALFALAIATLIVALMHLILSVMLFYGAITKRINFIWPWFFTALPLIILSASYAIIWWSGDIFDVQLIMSIIEFILSLAINSICFVIVLLFFFCVKGTLKSPENANYSKSGNKLPPRKKNNWNIELPKERWYVINMQTLILSIFTVYSDINSNSLLKLFSIVLRINRYLRKMRQKDRNYHLLRSSLISKESNRQLRLTANRLAEHNRILSGDGKTYRCNYKG</sequence>
<accession>A0A0R3RZ75</accession>
<dbReference type="PANTHER" id="PTHR36694:SF8">
    <property type="entry name" value="MARVEL DOMAIN-CONTAINING PROTEIN"/>
    <property type="match status" value="1"/>
</dbReference>
<keyword evidence="2" id="KW-1185">Reference proteome</keyword>
<feature type="transmembrane region" description="Helical" evidence="1">
    <location>
        <begin position="109"/>
        <end position="133"/>
    </location>
</feature>
<keyword evidence="1" id="KW-1133">Transmembrane helix</keyword>
<name>A0A0R3RZ75_9BILA</name>
<reference evidence="3" key="1">
    <citation type="submission" date="2017-02" db="UniProtKB">
        <authorList>
            <consortium name="WormBaseParasite"/>
        </authorList>
    </citation>
    <scope>IDENTIFICATION</scope>
</reference>
<keyword evidence="1" id="KW-0812">Transmembrane</keyword>
<proteinExistence type="predicted"/>